<dbReference type="PANTHER" id="PTHR31005:SF8">
    <property type="entry name" value="DUF4139 DOMAIN-CONTAINING PROTEIN"/>
    <property type="match status" value="1"/>
</dbReference>
<organism evidence="2 3">
    <name type="scientific">Rhizopogon vinicolor AM-OR11-026</name>
    <dbReference type="NCBI Taxonomy" id="1314800"/>
    <lineage>
        <taxon>Eukaryota</taxon>
        <taxon>Fungi</taxon>
        <taxon>Dikarya</taxon>
        <taxon>Basidiomycota</taxon>
        <taxon>Agaricomycotina</taxon>
        <taxon>Agaricomycetes</taxon>
        <taxon>Agaricomycetidae</taxon>
        <taxon>Boletales</taxon>
        <taxon>Suillineae</taxon>
        <taxon>Rhizopogonaceae</taxon>
        <taxon>Rhizopogon</taxon>
    </lineage>
</organism>
<feature type="region of interest" description="Disordered" evidence="1">
    <location>
        <begin position="32"/>
        <end position="51"/>
    </location>
</feature>
<dbReference type="EMBL" id="KV448717">
    <property type="protein sequence ID" value="OAX33724.1"/>
    <property type="molecule type" value="Genomic_DNA"/>
</dbReference>
<dbReference type="PANTHER" id="PTHR31005">
    <property type="entry name" value="DUF4139 DOMAIN-CONTAINING PROTEIN"/>
    <property type="match status" value="1"/>
</dbReference>
<proteinExistence type="predicted"/>
<feature type="compositionally biased region" description="Pro residues" evidence="1">
    <location>
        <begin position="40"/>
        <end position="49"/>
    </location>
</feature>
<name>A0A1B7MM96_9AGAM</name>
<evidence type="ECO:0000256" key="1">
    <source>
        <dbReference type="SAM" id="MobiDB-lite"/>
    </source>
</evidence>
<dbReference type="InterPro" id="IPR011935">
    <property type="entry name" value="CHP02231"/>
</dbReference>
<dbReference type="STRING" id="1314800.A0A1B7MM96"/>
<protein>
    <submittedName>
        <fullName evidence="2">Uncharacterized protein</fullName>
    </submittedName>
</protein>
<dbReference type="Proteomes" id="UP000092154">
    <property type="component" value="Unassembled WGS sequence"/>
</dbReference>
<evidence type="ECO:0000313" key="2">
    <source>
        <dbReference type="EMBL" id="OAX33724.1"/>
    </source>
</evidence>
<dbReference type="OrthoDB" id="10068793at2759"/>
<evidence type="ECO:0000313" key="3">
    <source>
        <dbReference type="Proteomes" id="UP000092154"/>
    </source>
</evidence>
<sequence length="202" mass="21492">MPSSSESGPAPAQSRAGQGLFGSALPSAQLQASSATISDAPPPYPPSLNPVPTLFGGSTAPALYQNGEGTLLAKLEKDITHTATAKVFLSSQREVHHVLIATIPLNASFTRVAVPTVDARIFYTCEVTNNSNYILTSGPIHTYLDGSHVSDSEIKNMAQPQTIQCSLGVHPEVTTEIERRIIDTETGFLSGCVTMYNPVYFN</sequence>
<keyword evidence="3" id="KW-1185">Reference proteome</keyword>
<reference evidence="2 3" key="1">
    <citation type="submission" date="2016-06" db="EMBL/GenBank/DDBJ databases">
        <title>Comparative genomics of the ectomycorrhizal sister species Rhizopogon vinicolor and Rhizopogon vesiculosus (Basidiomycota: Boletales) reveals a divergence of the mating type B locus.</title>
        <authorList>
            <consortium name="DOE Joint Genome Institute"/>
            <person name="Mujic A.B."/>
            <person name="Kuo A."/>
            <person name="Tritt A."/>
            <person name="Lipzen A."/>
            <person name="Chen C."/>
            <person name="Johnson J."/>
            <person name="Sharma A."/>
            <person name="Barry K."/>
            <person name="Grigoriev I.V."/>
            <person name="Spatafora J.W."/>
        </authorList>
    </citation>
    <scope>NUCLEOTIDE SEQUENCE [LARGE SCALE GENOMIC DNA]</scope>
    <source>
        <strain evidence="2 3">AM-OR11-026</strain>
    </source>
</reference>
<accession>A0A1B7MM96</accession>
<feature type="region of interest" description="Disordered" evidence="1">
    <location>
        <begin position="1"/>
        <end position="20"/>
    </location>
</feature>
<dbReference type="AlphaFoldDB" id="A0A1B7MM96"/>
<gene>
    <name evidence="2" type="ORF">K503DRAFT_804140</name>
</gene>
<dbReference type="InParanoid" id="A0A1B7MM96"/>